<protein>
    <recommendedName>
        <fullName evidence="3">TPR-like protein</fullName>
    </recommendedName>
</protein>
<dbReference type="InterPro" id="IPR011990">
    <property type="entry name" value="TPR-like_helical_dom_sf"/>
</dbReference>
<keyword evidence="2" id="KW-1185">Reference proteome</keyword>
<gene>
    <name evidence="1" type="ORF">D9613_010444</name>
</gene>
<organism evidence="1 2">
    <name type="scientific">Agrocybe pediades</name>
    <dbReference type="NCBI Taxonomy" id="84607"/>
    <lineage>
        <taxon>Eukaryota</taxon>
        <taxon>Fungi</taxon>
        <taxon>Dikarya</taxon>
        <taxon>Basidiomycota</taxon>
        <taxon>Agaricomycotina</taxon>
        <taxon>Agaricomycetes</taxon>
        <taxon>Agaricomycetidae</taxon>
        <taxon>Agaricales</taxon>
        <taxon>Agaricineae</taxon>
        <taxon>Strophariaceae</taxon>
        <taxon>Agrocybe</taxon>
    </lineage>
</organism>
<evidence type="ECO:0000313" key="2">
    <source>
        <dbReference type="Proteomes" id="UP000521872"/>
    </source>
</evidence>
<dbReference type="SUPFAM" id="SSF48452">
    <property type="entry name" value="TPR-like"/>
    <property type="match status" value="2"/>
</dbReference>
<dbReference type="EMBL" id="JAACJL010000059">
    <property type="protein sequence ID" value="KAF4610087.1"/>
    <property type="molecule type" value="Genomic_DNA"/>
</dbReference>
<dbReference type="AlphaFoldDB" id="A0A8H4QGR4"/>
<dbReference type="Proteomes" id="UP000521872">
    <property type="component" value="Unassembled WGS sequence"/>
</dbReference>
<dbReference type="Gene3D" id="1.25.40.10">
    <property type="entry name" value="Tetratricopeptide repeat domain"/>
    <property type="match status" value="2"/>
</dbReference>
<reference evidence="1 2" key="1">
    <citation type="submission" date="2019-12" db="EMBL/GenBank/DDBJ databases">
        <authorList>
            <person name="Floudas D."/>
            <person name="Bentzer J."/>
            <person name="Ahren D."/>
            <person name="Johansson T."/>
            <person name="Persson P."/>
            <person name="Tunlid A."/>
        </authorList>
    </citation>
    <scope>NUCLEOTIDE SEQUENCE [LARGE SCALE GENOMIC DNA]</scope>
    <source>
        <strain evidence="1 2">CBS 102.39</strain>
    </source>
</reference>
<evidence type="ECO:0008006" key="3">
    <source>
        <dbReference type="Google" id="ProtNLM"/>
    </source>
</evidence>
<comment type="caution">
    <text evidence="1">The sequence shown here is derived from an EMBL/GenBank/DDBJ whole genome shotgun (WGS) entry which is preliminary data.</text>
</comment>
<name>A0A8H4QGR4_9AGAR</name>
<sequence>MADPLSITLAAITLGTALKDLTELALKLHESFKKHTHNMRAAESLSADTLEIVKDIEAFYVAHGDVLDNLPDVRDAVARLSRDMHSVHYQCLPILEAGNYPERGLRRTLFKIELWRSRKEVESNIRNLREQANKCYRHFMRRTQLGTAVAVGELKNAVSEVSATTRKLSALQVSDENVLAFMGSTCAALSTLPPGIMLSEDLVFKLYVRGHVGKIDNMLKNLASEQSYAVEEPDDRHTRSLMPYSFLLLQTSEAVEYVRGNAVAKLIRLQQGLLNVEAGGNFIQEGAWTLHNLANDLGRLGMHLESLILCNWTVDLYKTLSKSHRDVYAPHLALASFNLALSSYTTGNFAQAMAMTTECMSLLKTCAPTFTTEALTACALSEFAHIRRAIGEHPSSSLQDAEDSIAIWERLGAEQMDVVGPELTGRNNITFGVMRLSVRDSVVQDYALALDVQRKYLYASEKYQAATDIGEKALRLFRTLAQSYKHVEIQSKVATLCHFLCDDKFREVISLCSALKYAQEAVQIWEEIHETTAAEEEDILDSLAMQTKILVEMGRPHDAMIVFQKLARSVHSMTNNQRMCIHTLQDLASSLFEKRHYTEAATASRTIVEIYRQTANSLSTSQRLLIDILQDHTRHCYYDNDLSEALVYSQEVFAIAGQQLMKDDATAFTSQYLFCVAWAAYLSLEAGCPEQAINQCQAALNMESSSTSGYCSDILGIMITKVVALLRLGRLGLAAATATEGCDYAESIISTLDLQEDIWYGRLLSISALVHRRAGKLDNALTAIKASIPIFEFGNCKPLLQSLSDVQADMGYDAEALLIAEEAVQSRKRYASLQPYFAYWYRDSQYSLCLRLFFNGDFTPARQLILEVRSFFEWHAHSRHAWFIDLARALRAEGILECASDRHAEGAVARTRLNELQQRLRATLPGVADQVEVDLNYERHYPAWKRLLEKYSLTCSHWVEDEVITGQEYTITHSHPTTSA</sequence>
<proteinExistence type="predicted"/>
<evidence type="ECO:0000313" key="1">
    <source>
        <dbReference type="EMBL" id="KAF4610087.1"/>
    </source>
</evidence>
<accession>A0A8H4QGR4</accession>